<gene>
    <name evidence="2" type="ORF">D0O76_02265</name>
</gene>
<dbReference type="EMBL" id="AAGJLM010000001">
    <property type="protein sequence ID" value="EBO7332410.1"/>
    <property type="molecule type" value="Genomic_DNA"/>
</dbReference>
<dbReference type="PIRSF" id="PIRSF018494">
    <property type="entry name" value="PBSX_VPQ"/>
    <property type="match status" value="1"/>
</dbReference>
<comment type="similarity">
    <text evidence="1">Belongs to the phage portal family. PBSX subfamily.</text>
</comment>
<name>A0A5U1J8S3_SALER</name>
<comment type="caution">
    <text evidence="2">The sequence shown here is derived from an EMBL/GenBank/DDBJ whole genome shotgun (WGS) entry which is preliminary data.</text>
</comment>
<dbReference type="Pfam" id="PF04860">
    <property type="entry name" value="Phage_portal"/>
    <property type="match status" value="1"/>
</dbReference>
<protein>
    <submittedName>
        <fullName evidence="2">Phage portal protein</fullName>
    </submittedName>
</protein>
<dbReference type="NCBIfam" id="TIGR01540">
    <property type="entry name" value="portal_PBSX"/>
    <property type="match status" value="1"/>
</dbReference>
<dbReference type="InterPro" id="IPR030935">
    <property type="entry name" value="PBSX_Proteobac"/>
</dbReference>
<dbReference type="InterPro" id="IPR006944">
    <property type="entry name" value="Phage/GTA_portal"/>
</dbReference>
<sequence>MSRRNRKKHTATGTGQTVDLALKNDPALSAFTFDGPYSVSSYDLLDNMSCADNGRWYETPVDFAGLAKAARQTSWHQSALYFKRNALNGCFVPHPLLSRQAFSSLALDWFVFGNAYLELRRNRLGGALTLRHALARYTRRGTDPDTYWYVEPGKEEHAFRRGTVCHILNPDINQEIYGMPEYIGALLSASLSHSADKFRTMYYNNGSHAGCIVYIGASQVDRESMEKLKKSLQESRGGGAFKNILIQANDGGKGSVQILPFQQITAKDEFMNVKSVSRDDVLAAHRVPPQLMGAMPGEKSSFGDIEKAARVFAINELMPVMEALKHVNDWLGEEVIRFNPYALLEQNSA</sequence>
<evidence type="ECO:0000313" key="2">
    <source>
        <dbReference type="EMBL" id="EBO7332410.1"/>
    </source>
</evidence>
<evidence type="ECO:0000256" key="1">
    <source>
        <dbReference type="ARBA" id="ARBA00006799"/>
    </source>
</evidence>
<reference evidence="2" key="1">
    <citation type="submission" date="2018-08" db="EMBL/GenBank/DDBJ databases">
        <authorList>
            <consortium name="PulseNet: The National Subtyping Network for Foodborne Disease Surveillance"/>
            <person name="Tarr C.L."/>
            <person name="Trees E."/>
            <person name="Katz L.S."/>
            <person name="Carleton-Romer H.A."/>
            <person name="Stroika S."/>
            <person name="Kucerova Z."/>
            <person name="Roache K.F."/>
            <person name="Sabol A.L."/>
            <person name="Besser J."/>
            <person name="Gerner-Smidt P."/>
        </authorList>
    </citation>
    <scope>NUCLEOTIDE SEQUENCE</scope>
    <source>
        <strain evidence="2">PNUSAS049711</strain>
    </source>
</reference>
<organism evidence="2">
    <name type="scientific">Salmonella enterica</name>
    <name type="common">Salmonella choleraesuis</name>
    <dbReference type="NCBI Taxonomy" id="28901"/>
    <lineage>
        <taxon>Bacteria</taxon>
        <taxon>Pseudomonadati</taxon>
        <taxon>Pseudomonadota</taxon>
        <taxon>Gammaproteobacteria</taxon>
        <taxon>Enterobacterales</taxon>
        <taxon>Enterobacteriaceae</taxon>
        <taxon>Salmonella</taxon>
    </lineage>
</organism>
<proteinExistence type="inferred from homology"/>
<accession>A0A5U1J8S3</accession>
<dbReference type="AlphaFoldDB" id="A0A5U1J8S3"/>
<dbReference type="InterPro" id="IPR006430">
    <property type="entry name" value="Phage_portal_PBSX"/>
</dbReference>